<dbReference type="EMBL" id="WJEC01004403">
    <property type="protein sequence ID" value="KAF7474044.1"/>
    <property type="molecule type" value="Genomic_DNA"/>
</dbReference>
<proteinExistence type="predicted"/>
<sequence length="211" mass="22282">MVLSIRGAQGSPKTAGRPPCQQYSGGSCFGESCCHDVALRFCLECVRCPMRALQLGHTALQLSECAPSTLDTTSASKEKEPSAEKSKDSGSVRTPLCLGQCHPPFVSRTLALLCPTHQSPMVSQFVWNSQKTGVEGMPPGSSSPQTVLVLGKSASGCRPQGRYSSSDWSAREGPPPRRRSLGARAQVCVHMSSSAPRTTPGGGHLDALGER</sequence>
<dbReference type="AlphaFoldDB" id="A0A5E4C3Y6"/>
<dbReference type="Proteomes" id="UP000335636">
    <property type="component" value="Unassembled WGS sequence"/>
</dbReference>
<evidence type="ECO:0000313" key="3">
    <source>
        <dbReference type="EMBL" id="VTJ76545.1"/>
    </source>
</evidence>
<feature type="compositionally biased region" description="Basic and acidic residues" evidence="1">
    <location>
        <begin position="76"/>
        <end position="90"/>
    </location>
</feature>
<protein>
    <submittedName>
        <fullName evidence="3">Uncharacterized protein</fullName>
    </submittedName>
</protein>
<dbReference type="EMBL" id="CABDUW010000900">
    <property type="protein sequence ID" value="VTJ76545.1"/>
    <property type="molecule type" value="Genomic_DNA"/>
</dbReference>
<name>A0A5E4C3Y6_MARMO</name>
<reference evidence="2" key="2">
    <citation type="submission" date="2020-08" db="EMBL/GenBank/DDBJ databases">
        <authorList>
            <person name="Shumante A."/>
            <person name="Zimin A.V."/>
            <person name="Puiu D."/>
            <person name="Salzberg S.L."/>
        </authorList>
    </citation>
    <scope>NUCLEOTIDE SEQUENCE</scope>
    <source>
        <strain evidence="2">WC2-LM</strain>
        <tissue evidence="2">Liver</tissue>
    </source>
</reference>
<organism evidence="3 4">
    <name type="scientific">Marmota monax</name>
    <name type="common">Woodchuck</name>
    <dbReference type="NCBI Taxonomy" id="9995"/>
    <lineage>
        <taxon>Eukaryota</taxon>
        <taxon>Metazoa</taxon>
        <taxon>Chordata</taxon>
        <taxon>Craniata</taxon>
        <taxon>Vertebrata</taxon>
        <taxon>Euteleostomi</taxon>
        <taxon>Mammalia</taxon>
        <taxon>Eutheria</taxon>
        <taxon>Euarchontoglires</taxon>
        <taxon>Glires</taxon>
        <taxon>Rodentia</taxon>
        <taxon>Sciuromorpha</taxon>
        <taxon>Sciuridae</taxon>
        <taxon>Xerinae</taxon>
        <taxon>Marmotini</taxon>
        <taxon>Marmota</taxon>
    </lineage>
</organism>
<evidence type="ECO:0000313" key="4">
    <source>
        <dbReference type="Proteomes" id="UP000335636"/>
    </source>
</evidence>
<feature type="region of interest" description="Disordered" evidence="1">
    <location>
        <begin position="154"/>
        <end position="211"/>
    </location>
</feature>
<dbReference type="PROSITE" id="PS51257">
    <property type="entry name" value="PROKAR_LIPOPROTEIN"/>
    <property type="match status" value="1"/>
</dbReference>
<feature type="region of interest" description="Disordered" evidence="1">
    <location>
        <begin position="71"/>
        <end position="91"/>
    </location>
</feature>
<gene>
    <name evidence="2" type="ORF">GHT09_015271</name>
    <name evidence="3" type="ORF">MONAX_5E027144</name>
</gene>
<evidence type="ECO:0000256" key="1">
    <source>
        <dbReference type="SAM" id="MobiDB-lite"/>
    </source>
</evidence>
<accession>A0A5E4C3Y6</accession>
<dbReference type="Proteomes" id="UP000662637">
    <property type="component" value="Unassembled WGS sequence"/>
</dbReference>
<evidence type="ECO:0000313" key="2">
    <source>
        <dbReference type="EMBL" id="KAF7474044.1"/>
    </source>
</evidence>
<reference evidence="3 4" key="1">
    <citation type="submission" date="2019-04" db="EMBL/GenBank/DDBJ databases">
        <authorList>
            <person name="Alioto T."/>
            <person name="Alioto T."/>
        </authorList>
    </citation>
    <scope>NUCLEOTIDE SEQUENCE [LARGE SCALE GENOMIC DNA]</scope>
</reference>
<keyword evidence="4" id="KW-1185">Reference proteome</keyword>